<reference evidence="2" key="1">
    <citation type="submission" date="2013-02" db="EMBL/GenBank/DDBJ databases">
        <authorList>
            <person name="Hughes D."/>
        </authorList>
    </citation>
    <scope>NUCLEOTIDE SEQUENCE</scope>
    <source>
        <strain>Durham</strain>
        <strain evidence="2">NC isolate 2 -- Noor lab</strain>
    </source>
</reference>
<sequence length="402" mass="44684">MTRTNDVQQDFRPKSRRGSMIMPLGEFSKKSYLVTNGDIEDLLEDENSFIYGKNPNKHKVPIYAIVKICNLVDEDDEKIRRRNDNIFIQQPSPKGRYIPISFNENQGNSTVRRSSRRLFPIFKRTKRSGVIAGAASPAAAATVPQPVVTTTPAVGDFIANLVDNVKFTAADEIQGELLDNSIDGSQQRVAAAGAGLRVGVRLGPEILATTNPGAATNSNDNNVPIPAFHVTYGCFILIVKGNGCDIGSHVGDWEHMTLFFGGGTGPGSDPGRYEPDSMYVSAHDAGAYYNYNRLTGAFEFQRQETRKGILQRPNFPKTVTTYNNHPVLFAAKGSHGLWTAPGKHRFVKVARLYDINGFGTPWHTWKSVEIAYENLVLVCIFHFHFILFKIAQFLCRLICRVR</sequence>
<proteinExistence type="predicted"/>
<dbReference type="HOGENOM" id="CLU_033370_1_0_1"/>
<dbReference type="AlphaFoldDB" id="T1GSW1"/>
<accession>T1GSW1</accession>
<reference evidence="1" key="2">
    <citation type="submission" date="2015-06" db="UniProtKB">
        <authorList>
            <consortium name="EnsemblMetazoa"/>
        </authorList>
    </citation>
    <scope>IDENTIFICATION</scope>
</reference>
<dbReference type="Proteomes" id="UP000015102">
    <property type="component" value="Unassembled WGS sequence"/>
</dbReference>
<organism evidence="1 2">
    <name type="scientific">Megaselia scalaris</name>
    <name type="common">Humpbacked fly</name>
    <name type="synonym">Phora scalaris</name>
    <dbReference type="NCBI Taxonomy" id="36166"/>
    <lineage>
        <taxon>Eukaryota</taxon>
        <taxon>Metazoa</taxon>
        <taxon>Ecdysozoa</taxon>
        <taxon>Arthropoda</taxon>
        <taxon>Hexapoda</taxon>
        <taxon>Insecta</taxon>
        <taxon>Pterygota</taxon>
        <taxon>Neoptera</taxon>
        <taxon>Endopterygota</taxon>
        <taxon>Diptera</taxon>
        <taxon>Brachycera</taxon>
        <taxon>Muscomorpha</taxon>
        <taxon>Platypezoidea</taxon>
        <taxon>Phoridae</taxon>
        <taxon>Megaseliini</taxon>
        <taxon>Megaselia</taxon>
    </lineage>
</organism>
<protein>
    <submittedName>
        <fullName evidence="1">Uncharacterized protein</fullName>
    </submittedName>
</protein>
<dbReference type="EnsemblMetazoa" id="MESCA006773-RA">
    <property type="protein sequence ID" value="MESCA006773-PA"/>
    <property type="gene ID" value="MESCA006773"/>
</dbReference>
<dbReference type="PANTHER" id="PTHR48174:SF5">
    <property type="entry name" value="VACUOLAR PROTEIN SORTING-ASSOCIATED PROTEIN 62"/>
    <property type="match status" value="1"/>
</dbReference>
<dbReference type="STRING" id="36166.T1GSW1"/>
<keyword evidence="2" id="KW-1185">Reference proteome</keyword>
<dbReference type="EMBL" id="CAQQ02394425">
    <property type="status" value="NOT_ANNOTATED_CDS"/>
    <property type="molecule type" value="Genomic_DNA"/>
</dbReference>
<name>T1GSW1_MEGSC</name>
<dbReference type="PANTHER" id="PTHR48174">
    <property type="entry name" value="DUF946 FAMILY PROTEIN"/>
    <property type="match status" value="1"/>
</dbReference>
<evidence type="ECO:0000313" key="2">
    <source>
        <dbReference type="Proteomes" id="UP000015102"/>
    </source>
</evidence>
<evidence type="ECO:0000313" key="1">
    <source>
        <dbReference type="EnsemblMetazoa" id="MESCA006773-PA"/>
    </source>
</evidence>